<gene>
    <name evidence="2" type="ORF">GCM10011583_27090</name>
</gene>
<sequence>MIRSTSAEDANELAWFKSSYSDSSNPNDCVEVATTPTTVHVRDSKTPQGPRLGLTPTAWASFVSYASES</sequence>
<comment type="caution">
    <text evidence="2">The sequence shown here is derived from an EMBL/GenBank/DDBJ whole genome shotgun (WGS) entry which is preliminary data.</text>
</comment>
<proteinExistence type="predicted"/>
<evidence type="ECO:0000259" key="1">
    <source>
        <dbReference type="Pfam" id="PF04149"/>
    </source>
</evidence>
<accession>A0ABQ2E3X6</accession>
<evidence type="ECO:0000313" key="3">
    <source>
        <dbReference type="Proteomes" id="UP000660265"/>
    </source>
</evidence>
<name>A0ABQ2E3X6_9ACTN</name>
<organism evidence="2 3">
    <name type="scientific">Streptomyces camponoticapitis</name>
    <dbReference type="NCBI Taxonomy" id="1616125"/>
    <lineage>
        <taxon>Bacteria</taxon>
        <taxon>Bacillati</taxon>
        <taxon>Actinomycetota</taxon>
        <taxon>Actinomycetes</taxon>
        <taxon>Kitasatosporales</taxon>
        <taxon>Streptomycetaceae</taxon>
        <taxon>Streptomyces</taxon>
    </lineage>
</organism>
<dbReference type="Pfam" id="PF04149">
    <property type="entry name" value="DUF397"/>
    <property type="match status" value="1"/>
</dbReference>
<dbReference type="InterPro" id="IPR007278">
    <property type="entry name" value="DUF397"/>
</dbReference>
<keyword evidence="3" id="KW-1185">Reference proteome</keyword>
<reference evidence="3" key="1">
    <citation type="journal article" date="2019" name="Int. J. Syst. Evol. Microbiol.">
        <title>The Global Catalogue of Microorganisms (GCM) 10K type strain sequencing project: providing services to taxonomists for standard genome sequencing and annotation.</title>
        <authorList>
            <consortium name="The Broad Institute Genomics Platform"/>
            <consortium name="The Broad Institute Genome Sequencing Center for Infectious Disease"/>
            <person name="Wu L."/>
            <person name="Ma J."/>
        </authorList>
    </citation>
    <scope>NUCLEOTIDE SEQUENCE [LARGE SCALE GENOMIC DNA]</scope>
    <source>
        <strain evidence="3">CGMCC 4.7275</strain>
    </source>
</reference>
<feature type="domain" description="DUF397" evidence="1">
    <location>
        <begin position="13"/>
        <end position="65"/>
    </location>
</feature>
<protein>
    <submittedName>
        <fullName evidence="2">DUF397 domain-containing protein</fullName>
    </submittedName>
</protein>
<dbReference type="EMBL" id="BMMV01000007">
    <property type="protein sequence ID" value="GGJ94226.1"/>
    <property type="molecule type" value="Genomic_DNA"/>
</dbReference>
<evidence type="ECO:0000313" key="2">
    <source>
        <dbReference type="EMBL" id="GGJ94226.1"/>
    </source>
</evidence>
<dbReference type="RefSeq" id="WP_189107655.1">
    <property type="nucleotide sequence ID" value="NZ_BMMV01000007.1"/>
</dbReference>
<dbReference type="Proteomes" id="UP000660265">
    <property type="component" value="Unassembled WGS sequence"/>
</dbReference>